<dbReference type="OrthoDB" id="758624at2759"/>
<proteinExistence type="predicted"/>
<feature type="compositionally biased region" description="Pro residues" evidence="1">
    <location>
        <begin position="10"/>
        <end position="27"/>
    </location>
</feature>
<dbReference type="GeneID" id="111296498"/>
<feature type="region of interest" description="Disordered" evidence="1">
    <location>
        <begin position="1"/>
        <end position="38"/>
    </location>
</feature>
<evidence type="ECO:0000313" key="2">
    <source>
        <dbReference type="Proteomes" id="UP000515121"/>
    </source>
</evidence>
<protein>
    <submittedName>
        <fullName evidence="3">UPF0503 protein At3g09070, chloroplastic-like</fullName>
    </submittedName>
</protein>
<feature type="compositionally biased region" description="Basic and acidic residues" evidence="1">
    <location>
        <begin position="181"/>
        <end position="191"/>
    </location>
</feature>
<organism evidence="2 3">
    <name type="scientific">Durio zibethinus</name>
    <name type="common">Durian</name>
    <dbReference type="NCBI Taxonomy" id="66656"/>
    <lineage>
        <taxon>Eukaryota</taxon>
        <taxon>Viridiplantae</taxon>
        <taxon>Streptophyta</taxon>
        <taxon>Embryophyta</taxon>
        <taxon>Tracheophyta</taxon>
        <taxon>Spermatophyta</taxon>
        <taxon>Magnoliopsida</taxon>
        <taxon>eudicotyledons</taxon>
        <taxon>Gunneridae</taxon>
        <taxon>Pentapetalae</taxon>
        <taxon>rosids</taxon>
        <taxon>malvids</taxon>
        <taxon>Malvales</taxon>
        <taxon>Malvaceae</taxon>
        <taxon>Helicteroideae</taxon>
        <taxon>Durio</taxon>
    </lineage>
</organism>
<sequence>MLLPVMNPNVEPPNPALAPPPQPPQPHRPSTSCDRHPEEHFTGFCPSCLCERLAVLEPSSSSSSSRKPPIAATTSTATAALRAIFKPSGVGGTRAGFFPELRRTKSFSASKNEAFSGVFEPQRKSCDVRVRNTLWSLFYQDDERNPHKKEAAGNGRSSEIVEVEARNLGSSSSVVQGPVFESKEEDKTESETDHEDDIEIIEELPNVVVSTANLIKDKVDEIVEEYEKELCQEEELKPMKDHIDLDSQTKKASGRDFKEIAGSFWSAASVFSKKLQKWRQKQKLKKSRNGGGSARLPVEKPIGRQYRETQSEIADYGFGRRSCDTDPRFSLDAGRMSFDAARMSFDAARMSFDAARMSIDDPRYSFDEPRASWDGYLIGRTFPRMPTMVSVVEDAPVHHVTRSDTQIPVEDPPAMNSIDEDESLPGGSAQTRDYYSDSSSRRRKSFDRSSSIRKTAAAVVAEIDEMKSVSNAKVSPTTVDYFHGPKLVVPDKDSRDSNSNSLRDDYSETFEIGFRDNASMIGNGERKGSTKKSRRWSIAWNIWGFIHRRSVNKDEDEDRYGRANGVERSYSESWPELRGERNGDVRAGFNPKVLRSNSSVSWRNSSSFGGSFGGARRNCVESNGGHSKKKRDECVLEKNRSARYSPNNIDNGLLRFYLTPMRGSRRGGSGKSRASHAHSIARSVLRLY</sequence>
<dbReference type="AlphaFoldDB" id="A0A6P5Z1T8"/>
<name>A0A6P5Z1T8_DURZI</name>
<dbReference type="PANTHER" id="PTHR31659:SF9">
    <property type="entry name" value="PROTEIN: UPF0503-LIKE PROTEIN, PUTATIVE (DUF740)-RELATED"/>
    <property type="match status" value="1"/>
</dbReference>
<dbReference type="KEGG" id="dzi:111296498"/>
<feature type="region of interest" description="Disordered" evidence="1">
    <location>
        <begin position="170"/>
        <end position="197"/>
    </location>
</feature>
<dbReference type="Pfam" id="PF05340">
    <property type="entry name" value="DUF740"/>
    <property type="match status" value="1"/>
</dbReference>
<accession>A0A6P5Z1T8</accession>
<evidence type="ECO:0000256" key="1">
    <source>
        <dbReference type="SAM" id="MobiDB-lite"/>
    </source>
</evidence>
<dbReference type="GO" id="GO:0005886">
    <property type="term" value="C:plasma membrane"/>
    <property type="evidence" value="ECO:0007669"/>
    <property type="project" value="TreeGrafter"/>
</dbReference>
<dbReference type="InterPro" id="IPR008004">
    <property type="entry name" value="OCTOPUS-like"/>
</dbReference>
<keyword evidence="2" id="KW-1185">Reference proteome</keyword>
<evidence type="ECO:0000313" key="3">
    <source>
        <dbReference type="RefSeq" id="XP_022746582.1"/>
    </source>
</evidence>
<reference evidence="3" key="1">
    <citation type="submission" date="2025-08" db="UniProtKB">
        <authorList>
            <consortium name="RefSeq"/>
        </authorList>
    </citation>
    <scope>IDENTIFICATION</scope>
    <source>
        <tissue evidence="3">Fruit stalk</tissue>
    </source>
</reference>
<dbReference type="PANTHER" id="PTHR31659">
    <property type="entry name" value="PROTEIN: UPF0503-LIKE PROTEIN, PUTATIVE (DUF740)-RELATED"/>
    <property type="match status" value="1"/>
</dbReference>
<dbReference type="RefSeq" id="XP_022746582.1">
    <property type="nucleotide sequence ID" value="XM_022890847.1"/>
</dbReference>
<dbReference type="Proteomes" id="UP000515121">
    <property type="component" value="Unplaced"/>
</dbReference>
<gene>
    <name evidence="3" type="primary">LOC111296498</name>
</gene>
<feature type="region of interest" description="Disordered" evidence="1">
    <location>
        <begin position="399"/>
        <end position="448"/>
    </location>
</feature>